<evidence type="ECO:0000256" key="1">
    <source>
        <dbReference type="SAM" id="MobiDB-lite"/>
    </source>
</evidence>
<dbReference type="InterPro" id="IPR051150">
    <property type="entry name" value="SWT21/TCAB1_mRNA_Telomere"/>
</dbReference>
<keyword evidence="3" id="KW-1185">Reference proteome</keyword>
<dbReference type="EMBL" id="JAQHRD010000001">
    <property type="protein sequence ID" value="KAJ6447152.1"/>
    <property type="molecule type" value="Genomic_DNA"/>
</dbReference>
<feature type="region of interest" description="Disordered" evidence="1">
    <location>
        <begin position="1"/>
        <end position="76"/>
    </location>
</feature>
<evidence type="ECO:0000313" key="3">
    <source>
        <dbReference type="Proteomes" id="UP001163105"/>
    </source>
</evidence>
<dbReference type="InterPro" id="IPR015943">
    <property type="entry name" value="WD40/YVTN_repeat-like_dom_sf"/>
</dbReference>
<dbReference type="InterPro" id="IPR036322">
    <property type="entry name" value="WD40_repeat_dom_sf"/>
</dbReference>
<comment type="caution">
    <text evidence="2">The sequence shown here is derived from an EMBL/GenBank/DDBJ whole genome shotgun (WGS) entry which is preliminary data.</text>
</comment>
<dbReference type="SUPFAM" id="SSF50978">
    <property type="entry name" value="WD40 repeat-like"/>
    <property type="match status" value="1"/>
</dbReference>
<proteinExistence type="predicted"/>
<reference evidence="2" key="1">
    <citation type="submission" date="2023-01" db="EMBL/GenBank/DDBJ databases">
        <title>The growth and conidiation of Purpureocillium lavendulum are regulated by nitrogen source and histone H3K14 acetylation.</title>
        <authorList>
            <person name="Tang P."/>
            <person name="Han J."/>
            <person name="Zhang C."/>
            <person name="Tang P."/>
            <person name="Qi F."/>
            <person name="Zhang K."/>
            <person name="Liang L."/>
        </authorList>
    </citation>
    <scope>NUCLEOTIDE SEQUENCE</scope>
    <source>
        <strain evidence="2">YMF1.00683</strain>
    </source>
</reference>
<gene>
    <name evidence="2" type="primary">WRAP53</name>
    <name evidence="2" type="ORF">O9K51_01927</name>
</gene>
<dbReference type="Gene3D" id="2.130.10.10">
    <property type="entry name" value="YVTN repeat-like/Quinoprotein amine dehydrogenase"/>
    <property type="match status" value="1"/>
</dbReference>
<organism evidence="2 3">
    <name type="scientific">Purpureocillium lavendulum</name>
    <dbReference type="NCBI Taxonomy" id="1247861"/>
    <lineage>
        <taxon>Eukaryota</taxon>
        <taxon>Fungi</taxon>
        <taxon>Dikarya</taxon>
        <taxon>Ascomycota</taxon>
        <taxon>Pezizomycotina</taxon>
        <taxon>Sordariomycetes</taxon>
        <taxon>Hypocreomycetidae</taxon>
        <taxon>Hypocreales</taxon>
        <taxon>Ophiocordycipitaceae</taxon>
        <taxon>Purpureocillium</taxon>
    </lineage>
</organism>
<dbReference type="PANTHER" id="PTHR13211">
    <property type="entry name" value="TELOMERASE CAJAL BODY PROTEIN 1"/>
    <property type="match status" value="1"/>
</dbReference>
<protein>
    <submittedName>
        <fullName evidence="2">WD repeat-containing protein 79</fullName>
    </submittedName>
</protein>
<dbReference type="PANTHER" id="PTHR13211:SF0">
    <property type="entry name" value="TELOMERASE CAJAL BODY PROTEIN 1"/>
    <property type="match status" value="1"/>
</dbReference>
<accession>A0AB34G8R8</accession>
<dbReference type="Proteomes" id="UP001163105">
    <property type="component" value="Unassembled WGS sequence"/>
</dbReference>
<evidence type="ECO:0000313" key="2">
    <source>
        <dbReference type="EMBL" id="KAJ6447152.1"/>
    </source>
</evidence>
<name>A0AB34G8R8_9HYPO</name>
<dbReference type="AlphaFoldDB" id="A0AB34G8R8"/>
<feature type="compositionally biased region" description="Polar residues" evidence="1">
    <location>
        <begin position="60"/>
        <end position="70"/>
    </location>
</feature>
<sequence length="473" mass="50154">MTMASPDMDADTDTAPDLVSVHGAAPDGDDGEAAQTPTTAQGPGGVPQMELLARRPARSRTPQPQPQSNDDLQRQTADDDIPAAASNARLFYSSAQWTADGTTVIVGASDNSVSSFVLPADLLQSAGQDLVLEPQAVTSLPEPTYAIAAAPFFNLADPASQTYLVGSRDHPIHLYHAFPEPGAHPAPLGAYRLIRHETEQYITPASMIWEHPGTHFLCGSANRLDYFDVSRHGSDGPILTVPTIPSKRHISKGSGVGMKGTVAALAASPYDANGGAIVAAGTWTRWMGMYDLQRTDKVVANWSISEAASADFDLDLGGQGIVQVVWSPCGRYLVINERHSTGLLVYDIRGAGKLLSVLTGRECSTQQKMACDVFQGDVYGAGGFEVWAGSQDGKVLVWDKVGLEDGPSDPSWHWKAHESPVGSTILHSCGSVVATCSGAWQHSPDHVLGESTGVGSQSRVLDESSLKVWSIKS</sequence>